<keyword evidence="2" id="KW-1185">Reference proteome</keyword>
<proteinExistence type="predicted"/>
<reference evidence="1" key="1">
    <citation type="submission" date="2020-01" db="EMBL/GenBank/DDBJ databases">
        <authorList>
            <person name="Mishra B."/>
        </authorList>
    </citation>
    <scope>NUCLEOTIDE SEQUENCE [LARGE SCALE GENOMIC DNA]</scope>
</reference>
<dbReference type="GO" id="GO:0010468">
    <property type="term" value="P:regulation of gene expression"/>
    <property type="evidence" value="ECO:0007669"/>
    <property type="project" value="InterPro"/>
</dbReference>
<dbReference type="EMBL" id="CACVBM020001051">
    <property type="protein sequence ID" value="CAA7026487.1"/>
    <property type="molecule type" value="Genomic_DNA"/>
</dbReference>
<dbReference type="InterPro" id="IPR024768">
    <property type="entry name" value="Marf1"/>
</dbReference>
<organism evidence="1 2">
    <name type="scientific">Microthlaspi erraticum</name>
    <dbReference type="NCBI Taxonomy" id="1685480"/>
    <lineage>
        <taxon>Eukaryota</taxon>
        <taxon>Viridiplantae</taxon>
        <taxon>Streptophyta</taxon>
        <taxon>Embryophyta</taxon>
        <taxon>Tracheophyta</taxon>
        <taxon>Spermatophyta</taxon>
        <taxon>Magnoliopsida</taxon>
        <taxon>eudicotyledons</taxon>
        <taxon>Gunneridae</taxon>
        <taxon>Pentapetalae</taxon>
        <taxon>rosids</taxon>
        <taxon>malvids</taxon>
        <taxon>Brassicales</taxon>
        <taxon>Brassicaceae</taxon>
        <taxon>Coluteocarpeae</taxon>
        <taxon>Microthlaspi</taxon>
    </lineage>
</organism>
<dbReference type="OrthoDB" id="1098388at2759"/>
<evidence type="ECO:0000313" key="1">
    <source>
        <dbReference type="EMBL" id="CAA7026487.1"/>
    </source>
</evidence>
<dbReference type="PANTHER" id="PTHR14379">
    <property type="entry name" value="LIMKAIN B LKAP"/>
    <property type="match status" value="1"/>
</dbReference>
<dbReference type="PANTHER" id="PTHR14379:SF19">
    <property type="entry name" value="ENDONUCLEASE OR GLYCOSYL HYDROLASE-RELATED"/>
    <property type="match status" value="1"/>
</dbReference>
<protein>
    <recommendedName>
        <fullName evidence="3">NYN domain-containing protein</fullName>
    </recommendedName>
</protein>
<dbReference type="Proteomes" id="UP000467841">
    <property type="component" value="Unassembled WGS sequence"/>
</dbReference>
<accession>A0A6D2IEG9</accession>
<gene>
    <name evidence="1" type="ORF">MERR_LOCUS13722</name>
</gene>
<dbReference type="AlphaFoldDB" id="A0A6D2IEG9"/>
<dbReference type="CDD" id="cd10910">
    <property type="entry name" value="PIN_limkain_b1_N_like"/>
    <property type="match status" value="1"/>
</dbReference>
<evidence type="ECO:0000313" key="2">
    <source>
        <dbReference type="Proteomes" id="UP000467841"/>
    </source>
</evidence>
<sequence length="298" mass="33120">MMQTYPPRTEKEAEAVTLVWWDIYRCPVPDDVNPCLIGPFIKESLKKLGYCGPLTITAIGMLTEVDNEVLKALCSTGVSLYHVPTEGLVGNLSLLLDNYPAPANLMGISREGLLDGYLGSLSSRQYNILESLYPERPKSICSGFTRTEGCYLWETFLADIRSATPGFTRCEVPSLSLRATSLANIWSPTPGYLPLVREPPFPGTEEWRTMAAAALYCGSCYYIDLQGFQSFANHLDSKQHALKDLYYQPFGGAVAADDSKGMDADAIRAVLKRIREAPRKLSSNEYLIEDEDEDEDED</sequence>
<dbReference type="GO" id="GO:0005777">
    <property type="term" value="C:peroxisome"/>
    <property type="evidence" value="ECO:0007669"/>
    <property type="project" value="InterPro"/>
</dbReference>
<evidence type="ECO:0008006" key="3">
    <source>
        <dbReference type="Google" id="ProtNLM"/>
    </source>
</evidence>
<comment type="caution">
    <text evidence="1">The sequence shown here is derived from an EMBL/GenBank/DDBJ whole genome shotgun (WGS) entry which is preliminary data.</text>
</comment>
<name>A0A6D2IEG9_9BRAS</name>